<dbReference type="InterPro" id="IPR036913">
    <property type="entry name" value="YegP-like_sf"/>
</dbReference>
<evidence type="ECO:0000313" key="3">
    <source>
        <dbReference type="Proteomes" id="UP000272412"/>
    </source>
</evidence>
<sequence>MAAFELRKSDDGHFSFSLLDGDDKTLLKSEQYNSKSSAQNGIESIRKNSAENARYELKESNNGKFYFNLKATNGQIIGTSPLLPDEAAREAAIAKVKAEAASASVLEG</sequence>
<dbReference type="PANTHER" id="PTHR40606:SF1">
    <property type="entry name" value="UPF0339 PROTEIN YEGP"/>
    <property type="match status" value="1"/>
</dbReference>
<dbReference type="OrthoDB" id="9802792at2"/>
<dbReference type="InterPro" id="IPR051141">
    <property type="entry name" value="UPF0339_domain"/>
</dbReference>
<evidence type="ECO:0000259" key="1">
    <source>
        <dbReference type="Pfam" id="PF07411"/>
    </source>
</evidence>
<dbReference type="Gene3D" id="2.30.29.80">
    <property type="match status" value="1"/>
</dbReference>
<dbReference type="Proteomes" id="UP000272412">
    <property type="component" value="Unassembled WGS sequence"/>
</dbReference>
<feature type="domain" description="DUF1508" evidence="1">
    <location>
        <begin position="61"/>
        <end position="107"/>
    </location>
</feature>
<feature type="domain" description="DUF1508" evidence="1">
    <location>
        <begin position="11"/>
        <end position="56"/>
    </location>
</feature>
<dbReference type="AlphaFoldDB" id="A0A3N4N2X4"/>
<reference evidence="2 3" key="1">
    <citation type="submission" date="2018-11" db="EMBL/GenBank/DDBJ databases">
        <title>Neisseria weixii sp. nov. isolated from the rectal contents of plateau pika (Ochotona cruzoniae).</title>
        <authorList>
            <person name="Zhang G."/>
        </authorList>
    </citation>
    <scope>NUCLEOTIDE SEQUENCE [LARGE SCALE GENOMIC DNA]</scope>
    <source>
        <strain evidence="2 3">10009</strain>
    </source>
</reference>
<dbReference type="InterPro" id="IPR010879">
    <property type="entry name" value="DUF1508"/>
</dbReference>
<dbReference type="PANTHER" id="PTHR40606">
    <property type="match status" value="1"/>
</dbReference>
<proteinExistence type="predicted"/>
<dbReference type="RefSeq" id="WP_096295259.1">
    <property type="nucleotide sequence ID" value="NZ_CP023429.1"/>
</dbReference>
<keyword evidence="3" id="KW-1185">Reference proteome</keyword>
<dbReference type="Pfam" id="PF07411">
    <property type="entry name" value="DUF1508"/>
    <property type="match status" value="2"/>
</dbReference>
<comment type="caution">
    <text evidence="2">The sequence shown here is derived from an EMBL/GenBank/DDBJ whole genome shotgun (WGS) entry which is preliminary data.</text>
</comment>
<protein>
    <submittedName>
        <fullName evidence="2">DUF1508 domain-containing protein</fullName>
    </submittedName>
</protein>
<dbReference type="EMBL" id="RPFL01000002">
    <property type="protein sequence ID" value="RPD90441.1"/>
    <property type="molecule type" value="Genomic_DNA"/>
</dbReference>
<name>A0A3N4N2X4_9NEIS</name>
<dbReference type="KEGG" id="nwx:CGZ65_06340"/>
<organism evidence="2 3">
    <name type="scientific">Neisseria weixii</name>
    <dbReference type="NCBI Taxonomy" id="1853276"/>
    <lineage>
        <taxon>Bacteria</taxon>
        <taxon>Pseudomonadati</taxon>
        <taxon>Pseudomonadota</taxon>
        <taxon>Betaproteobacteria</taxon>
        <taxon>Neisseriales</taxon>
        <taxon>Neisseriaceae</taxon>
        <taxon>Neisseria</taxon>
    </lineage>
</organism>
<gene>
    <name evidence="2" type="ORF">EGK74_01425</name>
</gene>
<accession>A0A3N4N2X4</accession>
<dbReference type="SUPFAM" id="SSF160113">
    <property type="entry name" value="YegP-like"/>
    <property type="match status" value="2"/>
</dbReference>
<evidence type="ECO:0000313" key="2">
    <source>
        <dbReference type="EMBL" id="RPD90441.1"/>
    </source>
</evidence>